<feature type="compositionally biased region" description="Basic and acidic residues" evidence="10">
    <location>
        <begin position="52"/>
        <end position="66"/>
    </location>
</feature>
<keyword evidence="3" id="KW-0602">Photosynthesis</keyword>
<dbReference type="InterPro" id="IPR016084">
    <property type="entry name" value="Haem_Oase-like_multi-hlx"/>
</dbReference>
<dbReference type="KEGG" id="cme:CYME_CMH209C"/>
<dbReference type="Pfam" id="PF01126">
    <property type="entry name" value="Heme_oxygenase"/>
    <property type="match status" value="1"/>
</dbReference>
<evidence type="ECO:0000256" key="2">
    <source>
        <dbReference type="ARBA" id="ARBA00022528"/>
    </source>
</evidence>
<evidence type="ECO:0000256" key="1">
    <source>
        <dbReference type="ARBA" id="ARBA00004229"/>
    </source>
</evidence>
<sequence>MVFVTSAGIAAARSGCSWFGAARSPAALRRTVCSRRPQQLLASAYPGSRPPHAHEAVHHDGAHRPGERKGFVQEMRVVAMRLHTKDQAREGKQEESALPITEWRPTRADFLQFLVDSKAVYDFMEGYVAGEASKGNPLFKPFVNTGLERGQALASDIAWFRDELGYQVPEPTEAAQRYIDYLRGLFERSPEAVLCHWYNYYFAHTAGGRMIGRNMENMLFGDGPNAKRFEFYKWERDVKQILDEVRERIDEVAKDWPREVKDACLNETGLAFAYSGTILNNLAKRAEEPAPAS</sequence>
<dbReference type="GO" id="GO:0009507">
    <property type="term" value="C:chloroplast"/>
    <property type="evidence" value="ECO:0007669"/>
    <property type="project" value="UniProtKB-SubCell"/>
</dbReference>
<keyword evidence="6" id="KW-0479">Metal-binding</keyword>
<dbReference type="GO" id="GO:0015979">
    <property type="term" value="P:photosynthesis"/>
    <property type="evidence" value="ECO:0007669"/>
    <property type="project" value="UniProtKB-KW"/>
</dbReference>
<dbReference type="eggNOG" id="KOG4480">
    <property type="taxonomic scope" value="Eukaryota"/>
</dbReference>
<organism evidence="11 12">
    <name type="scientific">Cyanidioschyzon merolae (strain NIES-3377 / 10D)</name>
    <name type="common">Unicellular red alga</name>
    <dbReference type="NCBI Taxonomy" id="280699"/>
    <lineage>
        <taxon>Eukaryota</taxon>
        <taxon>Rhodophyta</taxon>
        <taxon>Bangiophyceae</taxon>
        <taxon>Cyanidiales</taxon>
        <taxon>Cyanidiaceae</taxon>
        <taxon>Cyanidioschyzon</taxon>
    </lineage>
</organism>
<keyword evidence="9" id="KW-0408">Iron</keyword>
<dbReference type="GO" id="GO:0004392">
    <property type="term" value="F:heme oxygenase (decyclizing) activity"/>
    <property type="evidence" value="ECO:0007669"/>
    <property type="project" value="InterPro"/>
</dbReference>
<dbReference type="STRING" id="280699.M1V512"/>
<dbReference type="SMR" id="M1V512"/>
<dbReference type="GeneID" id="16993507"/>
<reference evidence="11 12" key="2">
    <citation type="journal article" date="2007" name="BMC Biol.">
        <title>A 100%-complete sequence reveals unusually simple genomic features in the hot-spring red alga Cyanidioschyzon merolae.</title>
        <authorList>
            <person name="Nozaki H."/>
            <person name="Takano H."/>
            <person name="Misumi O."/>
            <person name="Terasawa K."/>
            <person name="Matsuzaki M."/>
            <person name="Maruyama S."/>
            <person name="Nishida K."/>
            <person name="Yagisawa F."/>
            <person name="Yoshida Y."/>
            <person name="Fujiwara T."/>
            <person name="Takio S."/>
            <person name="Tamura K."/>
            <person name="Chung S.J."/>
            <person name="Nakamura S."/>
            <person name="Kuroiwa H."/>
            <person name="Tanaka K."/>
            <person name="Sato N."/>
            <person name="Kuroiwa T."/>
        </authorList>
    </citation>
    <scope>NUCLEOTIDE SEQUENCE [LARGE SCALE GENOMIC DNA]</scope>
    <source>
        <strain evidence="11 12">10D</strain>
    </source>
</reference>
<evidence type="ECO:0000313" key="11">
    <source>
        <dbReference type="EMBL" id="BAM79865.1"/>
    </source>
</evidence>
<dbReference type="EMBL" id="AP006490">
    <property type="protein sequence ID" value="BAM79865.1"/>
    <property type="molecule type" value="Genomic_DNA"/>
</dbReference>
<dbReference type="RefSeq" id="XP_005536151.1">
    <property type="nucleotide sequence ID" value="XM_005536094.1"/>
</dbReference>
<keyword evidence="5" id="KW-0934">Plastid</keyword>
<dbReference type="SUPFAM" id="SSF48613">
    <property type="entry name" value="Heme oxygenase-like"/>
    <property type="match status" value="1"/>
</dbReference>
<keyword evidence="12" id="KW-1185">Reference proteome</keyword>
<dbReference type="OMA" id="PPEFICH"/>
<feature type="region of interest" description="Disordered" evidence="10">
    <location>
        <begin position="43"/>
        <end position="66"/>
    </location>
</feature>
<dbReference type="CDD" id="cd19165">
    <property type="entry name" value="HemeO"/>
    <property type="match status" value="1"/>
</dbReference>
<keyword evidence="2" id="KW-0150">Chloroplast</keyword>
<dbReference type="InterPro" id="IPR016053">
    <property type="entry name" value="Haem_Oase-like"/>
</dbReference>
<evidence type="ECO:0000256" key="4">
    <source>
        <dbReference type="ARBA" id="ARBA00022617"/>
    </source>
</evidence>
<dbReference type="PANTHER" id="PTHR35703:SF2">
    <property type="entry name" value="HEME OXYGENASE 1, CHLOROPLASTIC-RELATED"/>
    <property type="match status" value="1"/>
</dbReference>
<dbReference type="HOGENOM" id="CLU_063325_1_0_1"/>
<dbReference type="InterPro" id="IPR002051">
    <property type="entry name" value="Haem_Oase"/>
</dbReference>
<dbReference type="GO" id="GO:0006788">
    <property type="term" value="P:heme oxidation"/>
    <property type="evidence" value="ECO:0007669"/>
    <property type="project" value="InterPro"/>
</dbReference>
<evidence type="ECO:0000256" key="6">
    <source>
        <dbReference type="ARBA" id="ARBA00022723"/>
    </source>
</evidence>
<evidence type="ECO:0000256" key="10">
    <source>
        <dbReference type="SAM" id="MobiDB-lite"/>
    </source>
</evidence>
<gene>
    <name evidence="11" type="ORF">CYME_CMH209C</name>
</gene>
<protein>
    <submittedName>
        <fullName evidence="11">Heme oxygenase</fullName>
    </submittedName>
</protein>
<dbReference type="Gene3D" id="1.20.910.10">
    <property type="entry name" value="Heme oxygenase-like"/>
    <property type="match status" value="1"/>
</dbReference>
<dbReference type="InterPro" id="IPR016951">
    <property type="entry name" value="Haem_Oase_decyc_pln"/>
</dbReference>
<keyword evidence="8" id="KW-0560">Oxidoreductase</keyword>
<dbReference type="AlphaFoldDB" id="M1V512"/>
<evidence type="ECO:0000256" key="9">
    <source>
        <dbReference type="ARBA" id="ARBA00023004"/>
    </source>
</evidence>
<evidence type="ECO:0000313" key="12">
    <source>
        <dbReference type="Proteomes" id="UP000007014"/>
    </source>
</evidence>
<evidence type="ECO:0000256" key="5">
    <source>
        <dbReference type="ARBA" id="ARBA00022640"/>
    </source>
</evidence>
<comment type="subcellular location">
    <subcellularLocation>
        <location evidence="1">Plastid</location>
        <location evidence="1">Chloroplast</location>
    </subcellularLocation>
</comment>
<evidence type="ECO:0000256" key="7">
    <source>
        <dbReference type="ARBA" id="ARBA00022946"/>
    </source>
</evidence>
<keyword evidence="4" id="KW-0349">Heme</keyword>
<dbReference type="Proteomes" id="UP000007014">
    <property type="component" value="Chromosome 8"/>
</dbReference>
<reference evidence="11 12" key="1">
    <citation type="journal article" date="2004" name="Nature">
        <title>Genome sequence of the ultrasmall unicellular red alga Cyanidioschyzon merolae 10D.</title>
        <authorList>
            <person name="Matsuzaki M."/>
            <person name="Misumi O."/>
            <person name="Shin-i T."/>
            <person name="Maruyama S."/>
            <person name="Takahara M."/>
            <person name="Miyagishima S."/>
            <person name="Mori T."/>
            <person name="Nishida K."/>
            <person name="Yagisawa F."/>
            <person name="Nishida K."/>
            <person name="Yoshida Y."/>
            <person name="Nishimura Y."/>
            <person name="Nakao S."/>
            <person name="Kobayashi T."/>
            <person name="Momoyama Y."/>
            <person name="Higashiyama T."/>
            <person name="Minoda A."/>
            <person name="Sano M."/>
            <person name="Nomoto H."/>
            <person name="Oishi K."/>
            <person name="Hayashi H."/>
            <person name="Ohta F."/>
            <person name="Nishizaka S."/>
            <person name="Haga S."/>
            <person name="Miura S."/>
            <person name="Morishita T."/>
            <person name="Kabeya Y."/>
            <person name="Terasawa K."/>
            <person name="Suzuki Y."/>
            <person name="Ishii Y."/>
            <person name="Asakawa S."/>
            <person name="Takano H."/>
            <person name="Ohta N."/>
            <person name="Kuroiwa H."/>
            <person name="Tanaka K."/>
            <person name="Shimizu N."/>
            <person name="Sugano S."/>
            <person name="Sato N."/>
            <person name="Nozaki H."/>
            <person name="Ogasawara N."/>
            <person name="Kohara Y."/>
            <person name="Kuroiwa T."/>
        </authorList>
    </citation>
    <scope>NUCLEOTIDE SEQUENCE [LARGE SCALE GENOMIC DNA]</scope>
    <source>
        <strain evidence="11 12">10D</strain>
    </source>
</reference>
<dbReference type="Gramene" id="CMH209CT">
    <property type="protein sequence ID" value="CMH209CT"/>
    <property type="gene ID" value="CMH209C"/>
</dbReference>
<proteinExistence type="predicted"/>
<name>M1V512_CYAM1</name>
<evidence type="ECO:0000256" key="3">
    <source>
        <dbReference type="ARBA" id="ARBA00022531"/>
    </source>
</evidence>
<evidence type="ECO:0000256" key="8">
    <source>
        <dbReference type="ARBA" id="ARBA00023002"/>
    </source>
</evidence>
<keyword evidence="7" id="KW-0809">Transit peptide</keyword>
<dbReference type="OrthoDB" id="652091at2759"/>
<dbReference type="PANTHER" id="PTHR35703">
    <property type="entry name" value="HEME OXYGENASE 1, CHLOROPLASTIC-RELATED"/>
    <property type="match status" value="1"/>
</dbReference>
<dbReference type="GO" id="GO:0046872">
    <property type="term" value="F:metal ion binding"/>
    <property type="evidence" value="ECO:0007669"/>
    <property type="project" value="UniProtKB-KW"/>
</dbReference>
<accession>M1V512</accession>